<name>A0ABY5C9I0_9LACO</name>
<dbReference type="RefSeq" id="WP_252780904.1">
    <property type="nucleotide sequence ID" value="NZ_CP097479.1"/>
</dbReference>
<protein>
    <submittedName>
        <fullName evidence="1">Uncharacterized protein</fullName>
    </submittedName>
</protein>
<reference evidence="1" key="1">
    <citation type="submission" date="2022-05" db="EMBL/GenBank/DDBJ databases">
        <authorList>
            <person name="Oliphant S.A."/>
            <person name="Watson-Haigh N.S."/>
            <person name="Sumby K.M."/>
            <person name="Gardner J.M."/>
            <person name="Jiranek V."/>
        </authorList>
    </citation>
    <scope>NUCLEOTIDE SEQUENCE</scope>
    <source>
        <strain evidence="1">Ru20-1</strain>
        <plasmid evidence="1">punnamed</plasmid>
    </source>
</reference>
<keyword evidence="1" id="KW-0614">Plasmid</keyword>
<evidence type="ECO:0000313" key="1">
    <source>
        <dbReference type="EMBL" id="USS94015.1"/>
    </source>
</evidence>
<evidence type="ECO:0000313" key="2">
    <source>
        <dbReference type="Proteomes" id="UP001057532"/>
    </source>
</evidence>
<keyword evidence="2" id="KW-1185">Reference proteome</keyword>
<sequence length="136" mass="15344">MIFYVEINKDTGIIDSATDKDTNGFTKAQVPERYKDFFLEYYSDFQIIAGEPMSVAIPIDPVELDKKIMQKKLDDLNEHGILNADDLSSLKDSFKFTISTVMDLGKRLSAFKVENDQVIADLKNRLSALENKGGTK</sequence>
<gene>
    <name evidence="1" type="ORF">M8332_06930</name>
</gene>
<proteinExistence type="predicted"/>
<organism evidence="1 2">
    <name type="scientific">Fructilactobacillus ixorae</name>
    <dbReference type="NCBI Taxonomy" id="1750535"/>
    <lineage>
        <taxon>Bacteria</taxon>
        <taxon>Bacillati</taxon>
        <taxon>Bacillota</taxon>
        <taxon>Bacilli</taxon>
        <taxon>Lactobacillales</taxon>
        <taxon>Lactobacillaceae</taxon>
        <taxon>Fructilactobacillus</taxon>
    </lineage>
</organism>
<accession>A0ABY5C9I0</accession>
<geneLocation type="plasmid" evidence="1 2">
    <name>punnamed</name>
</geneLocation>
<dbReference type="EMBL" id="CP097479">
    <property type="protein sequence ID" value="USS94015.1"/>
    <property type="molecule type" value="Genomic_DNA"/>
</dbReference>
<dbReference type="Proteomes" id="UP001057532">
    <property type="component" value="Plasmid punnamed"/>
</dbReference>